<evidence type="ECO:0000313" key="1">
    <source>
        <dbReference type="EMBL" id="MBC5665089.1"/>
    </source>
</evidence>
<gene>
    <name evidence="1" type="ORF">H8S07_07325</name>
</gene>
<reference evidence="1 2" key="1">
    <citation type="submission" date="2020-08" db="EMBL/GenBank/DDBJ databases">
        <title>Genome public.</title>
        <authorList>
            <person name="Liu C."/>
            <person name="Sun Q."/>
        </authorList>
    </citation>
    <scope>NUCLEOTIDE SEQUENCE [LARGE SCALE GENOMIC DNA]</scope>
    <source>
        <strain evidence="1 2">NSJ-36</strain>
    </source>
</reference>
<evidence type="ECO:0000313" key="2">
    <source>
        <dbReference type="Proteomes" id="UP000647235"/>
    </source>
</evidence>
<name>A0ABR7EWK1_9FIRM</name>
<accession>A0ABR7EWK1</accession>
<dbReference type="SUPFAM" id="SSF51430">
    <property type="entry name" value="NAD(P)-linked oxidoreductase"/>
    <property type="match status" value="1"/>
</dbReference>
<sequence length="86" mass="9679">MEYLALNNGIQMPLAGFGTFMLNKETCTNAVTATIETGYRMTDTAEQTVMQSLSNLQTDYIDLRSYTGHITFSTLRNILYIIELIS</sequence>
<dbReference type="RefSeq" id="WP_118520870.1">
    <property type="nucleotide sequence ID" value="NZ_JACOOY010000007.1"/>
</dbReference>
<dbReference type="EMBL" id="JACOOY010000007">
    <property type="protein sequence ID" value="MBC5665089.1"/>
    <property type="molecule type" value="Genomic_DNA"/>
</dbReference>
<proteinExistence type="predicted"/>
<dbReference type="InterPro" id="IPR036812">
    <property type="entry name" value="NAD(P)_OxRdtase_dom_sf"/>
</dbReference>
<evidence type="ECO:0008006" key="3">
    <source>
        <dbReference type="Google" id="ProtNLM"/>
    </source>
</evidence>
<keyword evidence="2" id="KW-1185">Reference proteome</keyword>
<organism evidence="1 2">
    <name type="scientific">Dorea hominis</name>
    <dbReference type="NCBI Taxonomy" id="2763040"/>
    <lineage>
        <taxon>Bacteria</taxon>
        <taxon>Bacillati</taxon>
        <taxon>Bacillota</taxon>
        <taxon>Clostridia</taxon>
        <taxon>Lachnospirales</taxon>
        <taxon>Lachnospiraceae</taxon>
        <taxon>Dorea</taxon>
    </lineage>
</organism>
<comment type="caution">
    <text evidence="1">The sequence shown here is derived from an EMBL/GenBank/DDBJ whole genome shotgun (WGS) entry which is preliminary data.</text>
</comment>
<dbReference type="Gene3D" id="3.20.20.100">
    <property type="entry name" value="NADP-dependent oxidoreductase domain"/>
    <property type="match status" value="1"/>
</dbReference>
<protein>
    <recommendedName>
        <fullName evidence="3">NADP-dependent oxidoreductase domain-containing protein</fullName>
    </recommendedName>
</protein>
<dbReference type="Proteomes" id="UP000647235">
    <property type="component" value="Unassembled WGS sequence"/>
</dbReference>